<dbReference type="Pfam" id="PF02749">
    <property type="entry name" value="QRPTase_N"/>
    <property type="match status" value="1"/>
</dbReference>
<comment type="caution">
    <text evidence="8">The sequence shown here is derived from an EMBL/GenBank/DDBJ whole genome shotgun (WGS) entry which is preliminary data.</text>
</comment>
<keyword evidence="4 5" id="KW-0808">Transferase</keyword>
<comment type="similarity">
    <text evidence="1 5">Belongs to the NadC/ModD family.</text>
</comment>
<dbReference type="InterPro" id="IPR036068">
    <property type="entry name" value="Nicotinate_pribotase-like_C"/>
</dbReference>
<dbReference type="CDD" id="cd01573">
    <property type="entry name" value="modD_like"/>
    <property type="match status" value="1"/>
</dbReference>
<reference evidence="8 9" key="1">
    <citation type="journal article" date="2018" name="Arch. Microbiol.">
        <title>New insights into the metabolic potential of the phototrophic purple bacterium Rhodopila globiformis DSM 161(T) from its draft genome sequence and evidence for a vanadium-dependent nitrogenase.</title>
        <authorList>
            <person name="Imhoff J.F."/>
            <person name="Rahn T."/>
            <person name="Kunzel S."/>
            <person name="Neulinger S.C."/>
        </authorList>
    </citation>
    <scope>NUCLEOTIDE SEQUENCE [LARGE SCALE GENOMIC DNA]</scope>
    <source>
        <strain evidence="8 9">DSM 161</strain>
    </source>
</reference>
<sequence length="283" mass="29067">MIYVPDADIDRLIAEDSGFGDLTTTALGIGGEPGVMRFTTRHAMIVCAIEEAGRLLARLGAQVELAAGSGQWAEPGTPLLAAHGPAASLHAGWKAAQTLVEWASGIATGVRAIVDAARAQRPDIVVACTRKAAPFTRGLSIKAVHAGGGTMHRTGLSDTVLLFAEHRVFIADVDEAVVVARLRAAAPERKIAVEVSTPDAALAYAQAGADVLQLEKFSPELVSQVVRAIAGLPGRPLIVAAGGVNATNAAAYAIAGADVLATSAPYVAPPRDVQVTLSRSASF</sequence>
<evidence type="ECO:0000256" key="2">
    <source>
        <dbReference type="ARBA" id="ARBA00019205"/>
    </source>
</evidence>
<dbReference type="SUPFAM" id="SSF51690">
    <property type="entry name" value="Nicotinate/Quinolinate PRTase C-terminal domain-like"/>
    <property type="match status" value="1"/>
</dbReference>
<dbReference type="Gene3D" id="3.20.20.70">
    <property type="entry name" value="Aldolase class I"/>
    <property type="match status" value="1"/>
</dbReference>
<dbReference type="GO" id="GO:0005737">
    <property type="term" value="C:cytoplasm"/>
    <property type="evidence" value="ECO:0007669"/>
    <property type="project" value="TreeGrafter"/>
</dbReference>
<organism evidence="8 9">
    <name type="scientific">Rhodopila globiformis</name>
    <name type="common">Rhodopseudomonas globiformis</name>
    <dbReference type="NCBI Taxonomy" id="1071"/>
    <lineage>
        <taxon>Bacteria</taxon>
        <taxon>Pseudomonadati</taxon>
        <taxon>Pseudomonadota</taxon>
        <taxon>Alphaproteobacteria</taxon>
        <taxon>Acetobacterales</taxon>
        <taxon>Acetobacteraceae</taxon>
        <taxon>Rhodopila</taxon>
    </lineage>
</organism>
<evidence type="ECO:0000313" key="9">
    <source>
        <dbReference type="Proteomes" id="UP000239724"/>
    </source>
</evidence>
<evidence type="ECO:0000259" key="6">
    <source>
        <dbReference type="Pfam" id="PF01729"/>
    </source>
</evidence>
<dbReference type="RefSeq" id="WP_104518195.1">
    <property type="nucleotide sequence ID" value="NZ_NHRY01000072.1"/>
</dbReference>
<evidence type="ECO:0000256" key="1">
    <source>
        <dbReference type="ARBA" id="ARBA00009400"/>
    </source>
</evidence>
<dbReference type="InterPro" id="IPR027277">
    <property type="entry name" value="NadC/ModD"/>
</dbReference>
<feature type="domain" description="Quinolinate phosphoribosyl transferase N-terminal" evidence="7">
    <location>
        <begin position="21"/>
        <end position="104"/>
    </location>
</feature>
<dbReference type="Pfam" id="PF01729">
    <property type="entry name" value="QRPTase_C"/>
    <property type="match status" value="1"/>
</dbReference>
<dbReference type="OrthoDB" id="8216773at2"/>
<keyword evidence="9" id="KW-1185">Reference proteome</keyword>
<dbReference type="InterPro" id="IPR013785">
    <property type="entry name" value="Aldolase_TIM"/>
</dbReference>
<dbReference type="InterPro" id="IPR022412">
    <property type="entry name" value="Quinolinate_PRibosylTrfase_N"/>
</dbReference>
<protein>
    <recommendedName>
        <fullName evidence="2">Putative pyrophosphorylase ModD</fullName>
    </recommendedName>
</protein>
<dbReference type="AlphaFoldDB" id="A0A2S6NKI5"/>
<proteinExistence type="inferred from homology"/>
<dbReference type="EMBL" id="NHRY01000072">
    <property type="protein sequence ID" value="PPQ35481.1"/>
    <property type="molecule type" value="Genomic_DNA"/>
</dbReference>
<dbReference type="GO" id="GO:0034213">
    <property type="term" value="P:quinolinate catabolic process"/>
    <property type="evidence" value="ECO:0007669"/>
    <property type="project" value="TreeGrafter"/>
</dbReference>
<dbReference type="NCBIfam" id="TIGR01334">
    <property type="entry name" value="modD"/>
    <property type="match status" value="1"/>
</dbReference>
<dbReference type="FunFam" id="3.20.20.70:FF:000030">
    <property type="entry name" value="Nicotinate-nucleotide pyrophosphorylase, carboxylating"/>
    <property type="match status" value="1"/>
</dbReference>
<dbReference type="InterPro" id="IPR002638">
    <property type="entry name" value="Quinolinate_PRibosylTrfase_C"/>
</dbReference>
<dbReference type="GO" id="GO:0009435">
    <property type="term" value="P:NAD+ biosynthetic process"/>
    <property type="evidence" value="ECO:0007669"/>
    <property type="project" value="InterPro"/>
</dbReference>
<dbReference type="Proteomes" id="UP000239724">
    <property type="component" value="Unassembled WGS sequence"/>
</dbReference>
<dbReference type="PANTHER" id="PTHR32179">
    <property type="entry name" value="NICOTINATE-NUCLEOTIDE PYROPHOSPHORYLASE [CARBOXYLATING]"/>
    <property type="match status" value="1"/>
</dbReference>
<evidence type="ECO:0000256" key="3">
    <source>
        <dbReference type="ARBA" id="ARBA00022676"/>
    </source>
</evidence>
<dbReference type="InterPro" id="IPR006242">
    <property type="entry name" value="ModD"/>
</dbReference>
<dbReference type="InterPro" id="IPR037128">
    <property type="entry name" value="Quinolinate_PRibosylTase_N_sf"/>
</dbReference>
<evidence type="ECO:0000313" key="8">
    <source>
        <dbReference type="EMBL" id="PPQ35481.1"/>
    </source>
</evidence>
<evidence type="ECO:0000256" key="5">
    <source>
        <dbReference type="PIRNR" id="PIRNR006250"/>
    </source>
</evidence>
<dbReference type="PIRSF" id="PIRSF006250">
    <property type="entry name" value="NadC_ModD"/>
    <property type="match status" value="1"/>
</dbReference>
<name>A0A2S6NKI5_RHOGL</name>
<accession>A0A2S6NKI5</accession>
<feature type="domain" description="Quinolinate phosphoribosyl transferase C-terminal" evidence="6">
    <location>
        <begin position="106"/>
        <end position="272"/>
    </location>
</feature>
<evidence type="ECO:0000259" key="7">
    <source>
        <dbReference type="Pfam" id="PF02749"/>
    </source>
</evidence>
<dbReference type="SUPFAM" id="SSF54675">
    <property type="entry name" value="Nicotinate/Quinolinate PRTase N-terminal domain-like"/>
    <property type="match status" value="1"/>
</dbReference>
<dbReference type="GO" id="GO:0004514">
    <property type="term" value="F:nicotinate-nucleotide diphosphorylase (carboxylating) activity"/>
    <property type="evidence" value="ECO:0007669"/>
    <property type="project" value="InterPro"/>
</dbReference>
<keyword evidence="3 5" id="KW-0328">Glycosyltransferase</keyword>
<evidence type="ECO:0000256" key="4">
    <source>
        <dbReference type="ARBA" id="ARBA00022679"/>
    </source>
</evidence>
<gene>
    <name evidence="8" type="ORF">CCS01_07310</name>
</gene>
<dbReference type="PANTHER" id="PTHR32179:SF4">
    <property type="entry name" value="PYROPHOSPHORYLASE MODD-RELATED"/>
    <property type="match status" value="1"/>
</dbReference>
<dbReference type="Gene3D" id="3.90.1170.20">
    <property type="entry name" value="Quinolinate phosphoribosyl transferase, N-terminal domain"/>
    <property type="match status" value="1"/>
</dbReference>